<proteinExistence type="predicted"/>
<reference evidence="1" key="1">
    <citation type="submission" date="2022-10" db="EMBL/GenBank/DDBJ databases">
        <title>Chryseobacterium sp. nov., a novel bacterial species.</title>
        <authorList>
            <person name="Cao Y."/>
        </authorList>
    </citation>
    <scope>NUCLEOTIDE SEQUENCE</scope>
    <source>
        <strain evidence="1">KC 927</strain>
    </source>
</reference>
<gene>
    <name evidence="1" type="ORF">OEA66_05455</name>
</gene>
<dbReference type="RefSeq" id="WP_267280435.1">
    <property type="nucleotide sequence ID" value="NZ_JAOVZV010000003.1"/>
</dbReference>
<protein>
    <submittedName>
        <fullName evidence="1">Uncharacterized protein</fullName>
    </submittedName>
</protein>
<comment type="caution">
    <text evidence="1">The sequence shown here is derived from an EMBL/GenBank/DDBJ whole genome shotgun (WGS) entry which is preliminary data.</text>
</comment>
<accession>A0ABT3Y0Y9</accession>
<keyword evidence="2" id="KW-1185">Reference proteome</keyword>
<evidence type="ECO:0000313" key="2">
    <source>
        <dbReference type="Proteomes" id="UP001070176"/>
    </source>
</evidence>
<sequence length="221" mass="25975">MIKLINTIEVSPLKYSKEEYELPDASDYPDADDWYRKWEEVISKLDLGFHTIKKDSYLVDIETIDEENLQMILETDLQEIDLEKFEDEVPAFAGGIVLTQNDKILIVPSCCGNIGNIEEWQRILDNKTSDWSDLWIGHPWVFYRKQNGKVQFSDYSDLNLKEFTDIKVIFEVDESELKNELDKMKKHQIKFKHRITEILKKINVENSERISELMTGLGTLH</sequence>
<dbReference type="Proteomes" id="UP001070176">
    <property type="component" value="Unassembled WGS sequence"/>
</dbReference>
<organism evidence="1 2">
    <name type="scientific">Chryseobacterium luquanense</name>
    <dbReference type="NCBI Taxonomy" id="2983766"/>
    <lineage>
        <taxon>Bacteria</taxon>
        <taxon>Pseudomonadati</taxon>
        <taxon>Bacteroidota</taxon>
        <taxon>Flavobacteriia</taxon>
        <taxon>Flavobacteriales</taxon>
        <taxon>Weeksellaceae</taxon>
        <taxon>Chryseobacterium group</taxon>
        <taxon>Chryseobacterium</taxon>
    </lineage>
</organism>
<evidence type="ECO:0000313" key="1">
    <source>
        <dbReference type="EMBL" id="MCX8531803.1"/>
    </source>
</evidence>
<name>A0ABT3Y0Y9_9FLAO</name>
<dbReference type="EMBL" id="JAOVZV010000003">
    <property type="protein sequence ID" value="MCX8531803.1"/>
    <property type="molecule type" value="Genomic_DNA"/>
</dbReference>